<evidence type="ECO:0000313" key="7">
    <source>
        <dbReference type="EMBL" id="CAG8516161.1"/>
    </source>
</evidence>
<evidence type="ECO:0000259" key="6">
    <source>
        <dbReference type="PROSITE" id="PS50118"/>
    </source>
</evidence>
<dbReference type="FunFam" id="1.10.30.10:FF:000041">
    <property type="entry name" value="HMG box family protein"/>
    <property type="match status" value="1"/>
</dbReference>
<feature type="compositionally biased region" description="Polar residues" evidence="5">
    <location>
        <begin position="203"/>
        <end position="212"/>
    </location>
</feature>
<dbReference type="SMART" id="SM00398">
    <property type="entry name" value="HMG"/>
    <property type="match status" value="1"/>
</dbReference>
<keyword evidence="2 4" id="KW-0238">DNA-binding</keyword>
<dbReference type="EMBL" id="CAJVPP010000838">
    <property type="protein sequence ID" value="CAG8516161.1"/>
    <property type="molecule type" value="Genomic_DNA"/>
</dbReference>
<name>A0A9N9A395_FUNMO</name>
<accession>A0A9N9A395</accession>
<organism evidence="7 8">
    <name type="scientific">Funneliformis mosseae</name>
    <name type="common">Endomycorrhizal fungus</name>
    <name type="synonym">Glomus mosseae</name>
    <dbReference type="NCBI Taxonomy" id="27381"/>
    <lineage>
        <taxon>Eukaryota</taxon>
        <taxon>Fungi</taxon>
        <taxon>Fungi incertae sedis</taxon>
        <taxon>Mucoromycota</taxon>
        <taxon>Glomeromycotina</taxon>
        <taxon>Glomeromycetes</taxon>
        <taxon>Glomerales</taxon>
        <taxon>Glomeraceae</taxon>
        <taxon>Funneliformis</taxon>
    </lineage>
</organism>
<sequence>MDEATKRKYCHLLMFDVSEQSQETALKNNVTDQGDNVKPCLNNSSRQTATTIAPSSLANKSIKQRKPRARKPKRTPRPPNAFILYRKAKQPDVIAHSKNLTNAEVSKVISKMWWRETEEERFQWEKRADRMKLKHMQDYPDYVYQPKKPGTKKRKSQRDKSMSDVTSSSTFSVIPSSEKNSTTLPDETIAAIAEVAFIAGSNRSMSPTSDNHSLPSPPSSTDSPIYETSYDSHPNLSENFDSFLDAQPVDKFSYFIGQDAYAASSSQFSYPFNCYDVTSADNYANLSNSTGETSVLLNEFLNNGATISPPAPTMIEGMPTYFDESHQVSCSAQHLE</sequence>
<evidence type="ECO:0000256" key="3">
    <source>
        <dbReference type="ARBA" id="ARBA00023163"/>
    </source>
</evidence>
<dbReference type="InterPro" id="IPR009071">
    <property type="entry name" value="HMG_box_dom"/>
</dbReference>
<dbReference type="GO" id="GO:0001228">
    <property type="term" value="F:DNA-binding transcription activator activity, RNA polymerase II-specific"/>
    <property type="evidence" value="ECO:0007669"/>
    <property type="project" value="TreeGrafter"/>
</dbReference>
<dbReference type="AlphaFoldDB" id="A0A9N9A395"/>
<dbReference type="PANTHER" id="PTHR10270">
    <property type="entry name" value="SOX TRANSCRIPTION FACTOR"/>
    <property type="match status" value="1"/>
</dbReference>
<keyword evidence="3" id="KW-0804">Transcription</keyword>
<protein>
    <submittedName>
        <fullName evidence="7">9833_t:CDS:1</fullName>
    </submittedName>
</protein>
<dbReference type="Pfam" id="PF00505">
    <property type="entry name" value="HMG_box"/>
    <property type="match status" value="1"/>
</dbReference>
<feature type="compositionally biased region" description="Polar residues" evidence="5">
    <location>
        <begin position="41"/>
        <end position="61"/>
    </location>
</feature>
<feature type="domain" description="HMG box" evidence="6">
    <location>
        <begin position="75"/>
        <end position="143"/>
    </location>
</feature>
<evidence type="ECO:0000256" key="1">
    <source>
        <dbReference type="ARBA" id="ARBA00023015"/>
    </source>
</evidence>
<dbReference type="GO" id="GO:0005634">
    <property type="term" value="C:nucleus"/>
    <property type="evidence" value="ECO:0007669"/>
    <property type="project" value="UniProtKB-UniRule"/>
</dbReference>
<dbReference type="InterPro" id="IPR050140">
    <property type="entry name" value="SRY-related_HMG-box_TF-like"/>
</dbReference>
<dbReference type="SUPFAM" id="SSF47095">
    <property type="entry name" value="HMG-box"/>
    <property type="match status" value="1"/>
</dbReference>
<evidence type="ECO:0000256" key="4">
    <source>
        <dbReference type="PROSITE-ProRule" id="PRU00267"/>
    </source>
</evidence>
<feature type="region of interest" description="Disordered" evidence="5">
    <location>
        <begin position="30"/>
        <end position="79"/>
    </location>
</feature>
<feature type="compositionally biased region" description="Basic residues" evidence="5">
    <location>
        <begin position="62"/>
        <end position="76"/>
    </location>
</feature>
<evidence type="ECO:0000256" key="5">
    <source>
        <dbReference type="SAM" id="MobiDB-lite"/>
    </source>
</evidence>
<dbReference type="Gene3D" id="1.10.30.10">
    <property type="entry name" value="High mobility group box domain"/>
    <property type="match status" value="1"/>
</dbReference>
<dbReference type="CDD" id="cd01389">
    <property type="entry name" value="HMG-box_ROX1-like"/>
    <property type="match status" value="1"/>
</dbReference>
<feature type="region of interest" description="Disordered" evidence="5">
    <location>
        <begin position="203"/>
        <end position="231"/>
    </location>
</feature>
<proteinExistence type="predicted"/>
<dbReference type="PROSITE" id="PS50118">
    <property type="entry name" value="HMG_BOX_2"/>
    <property type="match status" value="1"/>
</dbReference>
<evidence type="ECO:0000256" key="2">
    <source>
        <dbReference type="ARBA" id="ARBA00023125"/>
    </source>
</evidence>
<dbReference type="Proteomes" id="UP000789375">
    <property type="component" value="Unassembled WGS sequence"/>
</dbReference>
<feature type="DNA-binding region" description="HMG box" evidence="4">
    <location>
        <begin position="75"/>
        <end position="143"/>
    </location>
</feature>
<comment type="caution">
    <text evidence="7">The sequence shown here is derived from an EMBL/GenBank/DDBJ whole genome shotgun (WGS) entry which is preliminary data.</text>
</comment>
<dbReference type="InterPro" id="IPR036910">
    <property type="entry name" value="HMG_box_dom_sf"/>
</dbReference>
<feature type="compositionally biased region" description="Low complexity" evidence="5">
    <location>
        <begin position="163"/>
        <end position="177"/>
    </location>
</feature>
<dbReference type="GO" id="GO:0030154">
    <property type="term" value="P:cell differentiation"/>
    <property type="evidence" value="ECO:0007669"/>
    <property type="project" value="TreeGrafter"/>
</dbReference>
<dbReference type="GO" id="GO:0000978">
    <property type="term" value="F:RNA polymerase II cis-regulatory region sequence-specific DNA binding"/>
    <property type="evidence" value="ECO:0007669"/>
    <property type="project" value="TreeGrafter"/>
</dbReference>
<keyword evidence="8" id="KW-1185">Reference proteome</keyword>
<evidence type="ECO:0000313" key="8">
    <source>
        <dbReference type="Proteomes" id="UP000789375"/>
    </source>
</evidence>
<reference evidence="7" key="1">
    <citation type="submission" date="2021-06" db="EMBL/GenBank/DDBJ databases">
        <authorList>
            <person name="Kallberg Y."/>
            <person name="Tangrot J."/>
            <person name="Rosling A."/>
        </authorList>
    </citation>
    <scope>NUCLEOTIDE SEQUENCE</scope>
    <source>
        <strain evidence="7">87-6 pot B 2015</strain>
    </source>
</reference>
<feature type="region of interest" description="Disordered" evidence="5">
    <location>
        <begin position="139"/>
        <end position="182"/>
    </location>
</feature>
<dbReference type="PANTHER" id="PTHR10270:SF161">
    <property type="entry name" value="SEX-DETERMINING REGION Y PROTEIN"/>
    <property type="match status" value="1"/>
</dbReference>
<gene>
    <name evidence="7" type="ORF">FMOSSE_LOCUS4792</name>
</gene>
<keyword evidence="4" id="KW-0539">Nucleus</keyword>
<keyword evidence="1" id="KW-0805">Transcription regulation</keyword>